<feature type="transmembrane region" description="Helical" evidence="7">
    <location>
        <begin position="516"/>
        <end position="539"/>
    </location>
</feature>
<keyword evidence="11" id="KW-1185">Reference proteome</keyword>
<dbReference type="Proteomes" id="UP000636709">
    <property type="component" value="Unassembled WGS sequence"/>
</dbReference>
<feature type="transmembrane region" description="Helical" evidence="7">
    <location>
        <begin position="381"/>
        <end position="399"/>
    </location>
</feature>
<dbReference type="Pfam" id="PF06814">
    <property type="entry name" value="GOST_TM"/>
    <property type="match status" value="1"/>
</dbReference>
<feature type="domain" description="CAND6/7 N-terminal" evidence="9">
    <location>
        <begin position="228"/>
        <end position="361"/>
    </location>
</feature>
<evidence type="ECO:0000256" key="7">
    <source>
        <dbReference type="SAM" id="Phobius"/>
    </source>
</evidence>
<accession>A0A835C1L7</accession>
<dbReference type="InterPro" id="IPR009637">
    <property type="entry name" value="GPR107/GPR108-like"/>
</dbReference>
<evidence type="ECO:0000256" key="4">
    <source>
        <dbReference type="ARBA" id="ARBA00022989"/>
    </source>
</evidence>
<feature type="compositionally biased region" description="Polar residues" evidence="6">
    <location>
        <begin position="40"/>
        <end position="49"/>
    </location>
</feature>
<evidence type="ECO:0008006" key="12">
    <source>
        <dbReference type="Google" id="ProtNLM"/>
    </source>
</evidence>
<comment type="caution">
    <text evidence="10">The sequence shown here is derived from an EMBL/GenBank/DDBJ whole genome shotgun (WGS) entry which is preliminary data.</text>
</comment>
<organism evidence="10 11">
    <name type="scientific">Digitaria exilis</name>
    <dbReference type="NCBI Taxonomy" id="1010633"/>
    <lineage>
        <taxon>Eukaryota</taxon>
        <taxon>Viridiplantae</taxon>
        <taxon>Streptophyta</taxon>
        <taxon>Embryophyta</taxon>
        <taxon>Tracheophyta</taxon>
        <taxon>Spermatophyta</taxon>
        <taxon>Magnoliopsida</taxon>
        <taxon>Liliopsida</taxon>
        <taxon>Poales</taxon>
        <taxon>Poaceae</taxon>
        <taxon>PACMAD clade</taxon>
        <taxon>Panicoideae</taxon>
        <taxon>Panicodae</taxon>
        <taxon>Paniceae</taxon>
        <taxon>Anthephorinae</taxon>
        <taxon>Digitaria</taxon>
    </lineage>
</organism>
<dbReference type="InterPro" id="IPR054103">
    <property type="entry name" value="CAND6-7_N"/>
</dbReference>
<feature type="compositionally biased region" description="Low complexity" evidence="6">
    <location>
        <begin position="173"/>
        <end position="186"/>
    </location>
</feature>
<dbReference type="InterPro" id="IPR053937">
    <property type="entry name" value="GOST_TM"/>
</dbReference>
<evidence type="ECO:0000256" key="2">
    <source>
        <dbReference type="ARBA" id="ARBA00022692"/>
    </source>
</evidence>
<dbReference type="AlphaFoldDB" id="A0A835C1L7"/>
<evidence type="ECO:0000313" key="11">
    <source>
        <dbReference type="Proteomes" id="UP000636709"/>
    </source>
</evidence>
<feature type="transmembrane region" description="Helical" evidence="7">
    <location>
        <begin position="560"/>
        <end position="581"/>
    </location>
</feature>
<feature type="transmembrane region" description="Helical" evidence="7">
    <location>
        <begin position="485"/>
        <end position="504"/>
    </location>
</feature>
<evidence type="ECO:0000256" key="6">
    <source>
        <dbReference type="SAM" id="MobiDB-lite"/>
    </source>
</evidence>
<evidence type="ECO:0000256" key="5">
    <source>
        <dbReference type="ARBA" id="ARBA00023136"/>
    </source>
</evidence>
<dbReference type="OrthoDB" id="29657at2759"/>
<feature type="transmembrane region" description="Helical" evidence="7">
    <location>
        <begin position="450"/>
        <end position="473"/>
    </location>
</feature>
<dbReference type="PANTHER" id="PTHR21229:SF2">
    <property type="entry name" value="RE59932P"/>
    <property type="match status" value="1"/>
</dbReference>
<protein>
    <recommendedName>
        <fullName evidence="12">Protein GPR107</fullName>
    </recommendedName>
</protein>
<feature type="transmembrane region" description="Helical" evidence="7">
    <location>
        <begin position="411"/>
        <end position="430"/>
    </location>
</feature>
<evidence type="ECO:0000256" key="3">
    <source>
        <dbReference type="ARBA" id="ARBA00022729"/>
    </source>
</evidence>
<keyword evidence="3" id="KW-0732">Signal</keyword>
<feature type="region of interest" description="Disordered" evidence="6">
    <location>
        <begin position="1"/>
        <end position="93"/>
    </location>
</feature>
<comment type="subcellular location">
    <subcellularLocation>
        <location evidence="1">Membrane</location>
        <topology evidence="1">Multi-pass membrane protein</topology>
    </subcellularLocation>
</comment>
<feature type="region of interest" description="Disordered" evidence="6">
    <location>
        <begin position="125"/>
        <end position="186"/>
    </location>
</feature>
<sequence length="644" mass="70875">MHTTQSAQTTEVSKRSLSSSAPVSGTGRAHPRDMGVLKGTQGTNATGSAASLYGTAAPPFRSPGAAAVTVSATPPRRTASLTRHGRSSSPRPRSLAIHVFAGTLLARSVLRGHVPADTERTGVSFLLSKKNSTTTSHQSRSRSDAEWAPPQPPKAHQKNRKVSTPRPVRPANSRRAPLRLASPPPSTLSLHPDLAAMAGTAARAALLVLAVVGVLLRPAAAEIKQESFRDDPRGFILFEKFGFGPHGMVSVSVDGAKASSALATPDLTQIGFFLLSDEALFEAIYEQPPPTDLNPNPESTSPNCVLSSPYVIPLFTFADLDSNGRYNKTYPITHPDEYSLFFASCPPETKVTMEVRTDMFNTNPDGTKDYLSVGMASVPGIYAFFAVCYVIFLAGWLYITLYRNRLSAHRIHHLMSGLLVARMLYCISAAEDQHYIRTAGTPHGWDVMFYLFQLVKGVILFAVIALIGTGWSFLKPFLQDKEKKVLMVVIPLQVAANIAAAVVGETGPFLQGWVTWNQIFLFVDVACCCAVLFPVVWSMRSLRESSKTDGKAARTLAKLTLFRQFYVVVIGYLYFTRIIVYALKTITNYKYRWVSVAAEEVATMAFYMFMFYMFRPAERNQYFALDDDEEEAAEMALREEEFEL</sequence>
<keyword evidence="5 7" id="KW-0472">Membrane</keyword>
<keyword evidence="2 7" id="KW-0812">Transmembrane</keyword>
<feature type="domain" description="GOST seven transmembrane" evidence="8">
    <location>
        <begin position="381"/>
        <end position="621"/>
    </location>
</feature>
<dbReference type="Pfam" id="PF21904">
    <property type="entry name" value="CAND6-7_N"/>
    <property type="match status" value="1"/>
</dbReference>
<name>A0A835C1L7_9POAL</name>
<evidence type="ECO:0000259" key="9">
    <source>
        <dbReference type="Pfam" id="PF21904"/>
    </source>
</evidence>
<gene>
    <name evidence="10" type="ORF">HU200_026044</name>
</gene>
<dbReference type="GO" id="GO:0005794">
    <property type="term" value="C:Golgi apparatus"/>
    <property type="evidence" value="ECO:0007669"/>
    <property type="project" value="TreeGrafter"/>
</dbReference>
<dbReference type="GO" id="GO:0016020">
    <property type="term" value="C:membrane"/>
    <property type="evidence" value="ECO:0007669"/>
    <property type="project" value="UniProtKB-SubCell"/>
</dbReference>
<keyword evidence="4 7" id="KW-1133">Transmembrane helix</keyword>
<reference evidence="10" key="1">
    <citation type="submission" date="2020-07" db="EMBL/GenBank/DDBJ databases">
        <title>Genome sequence and genetic diversity analysis of an under-domesticated orphan crop, white fonio (Digitaria exilis).</title>
        <authorList>
            <person name="Bennetzen J.L."/>
            <person name="Chen S."/>
            <person name="Ma X."/>
            <person name="Wang X."/>
            <person name="Yssel A.E.J."/>
            <person name="Chaluvadi S.R."/>
            <person name="Johnson M."/>
            <person name="Gangashetty P."/>
            <person name="Hamidou F."/>
            <person name="Sanogo M.D."/>
            <person name="Zwaenepoel A."/>
            <person name="Wallace J."/>
            <person name="Van De Peer Y."/>
            <person name="Van Deynze A."/>
        </authorList>
    </citation>
    <scope>NUCLEOTIDE SEQUENCE</scope>
    <source>
        <tissue evidence="10">Leaves</tissue>
    </source>
</reference>
<feature type="transmembrane region" description="Helical" evidence="7">
    <location>
        <begin position="593"/>
        <end position="614"/>
    </location>
</feature>
<dbReference type="PANTHER" id="PTHR21229">
    <property type="entry name" value="LUNG SEVEN TRANSMEMBRANE RECEPTOR"/>
    <property type="match status" value="1"/>
</dbReference>
<evidence type="ECO:0000313" key="10">
    <source>
        <dbReference type="EMBL" id="KAF8716941.1"/>
    </source>
</evidence>
<dbReference type="EMBL" id="JACEFO010001719">
    <property type="protein sequence ID" value="KAF8716941.1"/>
    <property type="molecule type" value="Genomic_DNA"/>
</dbReference>
<proteinExistence type="predicted"/>
<evidence type="ECO:0000256" key="1">
    <source>
        <dbReference type="ARBA" id="ARBA00004141"/>
    </source>
</evidence>
<feature type="compositionally biased region" description="Polar residues" evidence="6">
    <location>
        <begin position="1"/>
        <end position="23"/>
    </location>
</feature>
<evidence type="ECO:0000259" key="8">
    <source>
        <dbReference type="Pfam" id="PF06814"/>
    </source>
</evidence>